<comment type="caution">
    <text evidence="1">The sequence shown here is derived from an EMBL/GenBank/DDBJ whole genome shotgun (WGS) entry which is preliminary data.</text>
</comment>
<organism evidence="1 2">
    <name type="scientific">Vulcanibacillus modesticaldus</name>
    <dbReference type="NCBI Taxonomy" id="337097"/>
    <lineage>
        <taxon>Bacteria</taxon>
        <taxon>Bacillati</taxon>
        <taxon>Bacillota</taxon>
        <taxon>Bacilli</taxon>
        <taxon>Bacillales</taxon>
        <taxon>Bacillaceae</taxon>
        <taxon>Vulcanibacillus</taxon>
    </lineage>
</organism>
<dbReference type="OrthoDB" id="121064at2"/>
<dbReference type="Proteomes" id="UP000243739">
    <property type="component" value="Unassembled WGS sequence"/>
</dbReference>
<dbReference type="AlphaFoldDB" id="A0A1D2YW72"/>
<proteinExistence type="predicted"/>
<sequence length="139" mass="15810">MDITLRGHHLLCIHGFQGMGYNHDFIINMEDIVGKIRDSGNDFDIQVLIGLDNICKACPHQGGSQCIKDDNSDQHVKLLDSRVIQHLQLKENNRYSKFEILKKTKELVKPDDLDFLCEGCSWLPSGICKNGIMNLKNEN</sequence>
<accession>A0A1D2YW72</accession>
<evidence type="ECO:0000313" key="2">
    <source>
        <dbReference type="Proteomes" id="UP000243739"/>
    </source>
</evidence>
<keyword evidence="2" id="KW-1185">Reference proteome</keyword>
<gene>
    <name evidence="1" type="ORF">BHF71_07060</name>
</gene>
<evidence type="ECO:0008006" key="3">
    <source>
        <dbReference type="Google" id="ProtNLM"/>
    </source>
</evidence>
<dbReference type="RefSeq" id="WP_069656169.1">
    <property type="nucleotide sequence ID" value="NZ_MIJF01000011.1"/>
</dbReference>
<dbReference type="STRING" id="337097.BHF71_07060"/>
<dbReference type="Pfam" id="PF06935">
    <property type="entry name" value="DUF1284"/>
    <property type="match status" value="1"/>
</dbReference>
<evidence type="ECO:0000313" key="1">
    <source>
        <dbReference type="EMBL" id="OEF99949.1"/>
    </source>
</evidence>
<dbReference type="InterPro" id="IPR009702">
    <property type="entry name" value="DUF1284"/>
</dbReference>
<dbReference type="EMBL" id="MIJF01000011">
    <property type="protein sequence ID" value="OEF99949.1"/>
    <property type="molecule type" value="Genomic_DNA"/>
</dbReference>
<name>A0A1D2YW72_9BACI</name>
<protein>
    <recommendedName>
        <fullName evidence="3">[Fe-S]-binding protein</fullName>
    </recommendedName>
</protein>
<reference evidence="1 2" key="1">
    <citation type="submission" date="2016-09" db="EMBL/GenBank/DDBJ databases">
        <title>Draft genome sequence for the type strain of Vulcanibacillus modesticaldus BR, a strictly anaerobic, moderately thermophilic, and nitrate-reducing bacterium from deep sea-hydrothermal vents of the Mid-Atlantic Ridge.</title>
        <authorList>
            <person name="Abin C.A."/>
            <person name="Hollibaugh J.T."/>
        </authorList>
    </citation>
    <scope>NUCLEOTIDE SEQUENCE [LARGE SCALE GENOMIC DNA]</scope>
    <source>
        <strain evidence="1 2">BR</strain>
    </source>
</reference>